<evidence type="ECO:0000313" key="2">
    <source>
        <dbReference type="EMBL" id="KAJ8430638.1"/>
    </source>
</evidence>
<feature type="transmembrane region" description="Helical" evidence="1">
    <location>
        <begin position="201"/>
        <end position="221"/>
    </location>
</feature>
<evidence type="ECO:0000256" key="1">
    <source>
        <dbReference type="SAM" id="Phobius"/>
    </source>
</evidence>
<protein>
    <submittedName>
        <fullName evidence="2">Uncharacterized protein</fullName>
    </submittedName>
</protein>
<keyword evidence="1" id="KW-0472">Membrane</keyword>
<keyword evidence="1" id="KW-1133">Transmembrane helix</keyword>
<dbReference type="OrthoDB" id="1751077at2759"/>
<keyword evidence="1" id="KW-0812">Transmembrane</keyword>
<dbReference type="Proteomes" id="UP001153076">
    <property type="component" value="Unassembled WGS sequence"/>
</dbReference>
<evidence type="ECO:0000313" key="3">
    <source>
        <dbReference type="Proteomes" id="UP001153076"/>
    </source>
</evidence>
<accession>A0A9Q1JTF1</accession>
<name>A0A9Q1JTF1_9CARY</name>
<sequence>MILKIHNCSFKRKNAGKSTYLLFIQLFLSSNNKAKQNGLVMEKITPSVSLTELKGLKLWQGPAVSIEQQLKIYLPFTNQEIRDTIFFSLNANSPGPYGYSSGFFRACWSSIGPLTCDDVHEFFDIDVMANLAANLTKSQIVFEGCNSQLQQLSIKITGLKVSRVPIITSKLGNVKSRAVVDKIMAKVKFWSSKTTSYAGRALLISTILFAMFNFWVSIFLIPQERSSHGITAYYLQAKGPRGLGIKNFSAKNKACISQAYLGCNFQERSSLGEVGA</sequence>
<dbReference type="AlphaFoldDB" id="A0A9Q1JTF1"/>
<proteinExistence type="predicted"/>
<comment type="caution">
    <text evidence="2">The sequence shown here is derived from an EMBL/GenBank/DDBJ whole genome shotgun (WGS) entry which is preliminary data.</text>
</comment>
<keyword evidence="3" id="KW-1185">Reference proteome</keyword>
<reference evidence="2" key="1">
    <citation type="submission" date="2022-04" db="EMBL/GenBank/DDBJ databases">
        <title>Carnegiea gigantea Genome sequencing and assembly v2.</title>
        <authorList>
            <person name="Copetti D."/>
            <person name="Sanderson M.J."/>
            <person name="Burquez A."/>
            <person name="Wojciechowski M.F."/>
        </authorList>
    </citation>
    <scope>NUCLEOTIDE SEQUENCE</scope>
    <source>
        <strain evidence="2">SGP5-SGP5p</strain>
        <tissue evidence="2">Aerial part</tissue>
    </source>
</reference>
<dbReference type="PANTHER" id="PTHR33116">
    <property type="entry name" value="REVERSE TRANSCRIPTASE ZINC-BINDING DOMAIN-CONTAINING PROTEIN-RELATED-RELATED"/>
    <property type="match status" value="1"/>
</dbReference>
<dbReference type="PANTHER" id="PTHR33116:SF84">
    <property type="entry name" value="RNA-DIRECTED DNA POLYMERASE"/>
    <property type="match status" value="1"/>
</dbReference>
<gene>
    <name evidence="2" type="ORF">Cgig2_032158</name>
</gene>
<dbReference type="EMBL" id="JAKOGI010000776">
    <property type="protein sequence ID" value="KAJ8430638.1"/>
    <property type="molecule type" value="Genomic_DNA"/>
</dbReference>
<organism evidence="2 3">
    <name type="scientific">Carnegiea gigantea</name>
    <dbReference type="NCBI Taxonomy" id="171969"/>
    <lineage>
        <taxon>Eukaryota</taxon>
        <taxon>Viridiplantae</taxon>
        <taxon>Streptophyta</taxon>
        <taxon>Embryophyta</taxon>
        <taxon>Tracheophyta</taxon>
        <taxon>Spermatophyta</taxon>
        <taxon>Magnoliopsida</taxon>
        <taxon>eudicotyledons</taxon>
        <taxon>Gunneridae</taxon>
        <taxon>Pentapetalae</taxon>
        <taxon>Caryophyllales</taxon>
        <taxon>Cactineae</taxon>
        <taxon>Cactaceae</taxon>
        <taxon>Cactoideae</taxon>
        <taxon>Echinocereeae</taxon>
        <taxon>Carnegiea</taxon>
    </lineage>
</organism>